<keyword evidence="1" id="KW-1133">Transmembrane helix</keyword>
<dbReference type="EMBL" id="MW619654">
    <property type="protein sequence ID" value="UPL65413.1"/>
    <property type="molecule type" value="Genomic_DNA"/>
</dbReference>
<name>A0A8T9ZXW4_9HEMI</name>
<organism evidence="2">
    <name type="scientific">Dinomachus sikhimensis</name>
    <dbReference type="NCBI Taxonomy" id="2813434"/>
    <lineage>
        <taxon>Eukaryota</taxon>
        <taxon>Metazoa</taxon>
        <taxon>Ecdysozoa</taxon>
        <taxon>Arthropoda</taxon>
        <taxon>Hexapoda</taxon>
        <taxon>Insecta</taxon>
        <taxon>Pterygota</taxon>
        <taxon>Neoptera</taxon>
        <taxon>Paraneoptera</taxon>
        <taxon>Hemiptera</taxon>
        <taxon>Heteroptera</taxon>
        <taxon>Panheteroptera</taxon>
        <taxon>Pentatomomorpha</taxon>
        <taxon>Lygaeoidea</taxon>
        <taxon>Heterogastridae</taxon>
        <taxon>Dinomachus</taxon>
    </lineage>
</organism>
<protein>
    <submittedName>
        <fullName evidence="2">NADH dehydrogenase subunit 6</fullName>
    </submittedName>
</protein>
<keyword evidence="2" id="KW-0496">Mitochondrion</keyword>
<keyword evidence="1" id="KW-0472">Membrane</keyword>
<geneLocation type="mitochondrion" evidence="2"/>
<sequence>MNMMLNIMITLSFIFLWLNHPLSMGITVLMQAMTVAMITGMLMETYWFSYIIVLIMLSGMLVLFMYMASIASNEKFKTPMKIIMMSMVYMTTSSIMLMMENNQECMMSIISMMEKNNLTMMLLFNKKFMMITVLMVMYLLMTMVIISYIVNIQEGPLRTKK</sequence>
<dbReference type="AlphaFoldDB" id="A0A8T9ZXW4"/>
<reference evidence="2" key="1">
    <citation type="journal article" date="2022" name="Cladistics">
        <title>Diversification of the phytophagous lineages of true bugs (Insecta: Hemiptera: Heteroptera) shortly after that of the flowering plants.</title>
        <authorList>
            <person name="Ye F."/>
            <person name="Kment P."/>
            <person name="Redei D."/>
            <person name="Luo J.Y."/>
            <person name="Wang Y.H."/>
            <person name="Kuechler S.M."/>
            <person name="Zhang W.W."/>
            <person name="Chen P.P."/>
            <person name="Wu H.Y."/>
            <person name="Wu Y.Z."/>
            <person name="Sun X.Y."/>
            <person name="Ding L."/>
            <person name="Wang Y.R."/>
            <person name="Xie Q."/>
        </authorList>
    </citation>
    <scope>NUCLEOTIDE SEQUENCE</scope>
</reference>
<proteinExistence type="predicted"/>
<feature type="transmembrane region" description="Helical" evidence="1">
    <location>
        <begin position="46"/>
        <end position="68"/>
    </location>
</feature>
<evidence type="ECO:0000313" key="2">
    <source>
        <dbReference type="EMBL" id="UPL65413.1"/>
    </source>
</evidence>
<evidence type="ECO:0000256" key="1">
    <source>
        <dbReference type="SAM" id="Phobius"/>
    </source>
</evidence>
<accession>A0A8T9ZXW4</accession>
<feature type="transmembrane region" description="Helical" evidence="1">
    <location>
        <begin position="128"/>
        <end position="151"/>
    </location>
</feature>
<feature type="transmembrane region" description="Helical" evidence="1">
    <location>
        <begin position="80"/>
        <end position="99"/>
    </location>
</feature>
<keyword evidence="1" id="KW-0812">Transmembrane</keyword>